<proteinExistence type="predicted"/>
<comment type="subcellular location">
    <subcellularLocation>
        <location evidence="1">Membrane</location>
        <topology evidence="1">Single-pass type I membrane protein</topology>
    </subcellularLocation>
</comment>
<dbReference type="PROSITE" id="PS50853">
    <property type="entry name" value="FN3"/>
    <property type="match status" value="1"/>
</dbReference>
<dbReference type="Proteomes" id="UP000515145">
    <property type="component" value="Chromosome 16"/>
</dbReference>
<dbReference type="InterPro" id="IPR003961">
    <property type="entry name" value="FN3_dom"/>
</dbReference>
<feature type="chain" id="PRO_5028264711" evidence="12">
    <location>
        <begin position="19"/>
        <end position="577"/>
    </location>
</feature>
<keyword evidence="5 11" id="KW-0472">Membrane</keyword>
<feature type="compositionally biased region" description="Polar residues" evidence="10">
    <location>
        <begin position="66"/>
        <end position="86"/>
    </location>
</feature>
<dbReference type="OrthoDB" id="8634471at2759"/>
<keyword evidence="6" id="KW-1015">Disulfide bond</keyword>
<evidence type="ECO:0000256" key="7">
    <source>
        <dbReference type="ARBA" id="ARBA00023170"/>
    </source>
</evidence>
<keyword evidence="9" id="KW-0393">Immunoglobulin domain</keyword>
<feature type="region of interest" description="Disordered" evidence="10">
    <location>
        <begin position="66"/>
        <end position="162"/>
    </location>
</feature>
<evidence type="ECO:0000259" key="13">
    <source>
        <dbReference type="PROSITE" id="PS50853"/>
    </source>
</evidence>
<dbReference type="CDD" id="cd00063">
    <property type="entry name" value="FN3"/>
    <property type="match status" value="1"/>
</dbReference>
<dbReference type="SMART" id="SM00409">
    <property type="entry name" value="IG"/>
    <property type="match status" value="1"/>
</dbReference>
<feature type="compositionally biased region" description="Acidic residues" evidence="10">
    <location>
        <begin position="142"/>
        <end position="155"/>
    </location>
</feature>
<feature type="transmembrane region" description="Helical" evidence="11">
    <location>
        <begin position="477"/>
        <end position="497"/>
    </location>
</feature>
<dbReference type="InterPro" id="IPR013783">
    <property type="entry name" value="Ig-like_fold"/>
</dbReference>
<dbReference type="Pfam" id="PF00041">
    <property type="entry name" value="fn3"/>
    <property type="match status" value="1"/>
</dbReference>
<dbReference type="PANTHER" id="PTHR23037">
    <property type="entry name" value="CYTOKINE RECEPTOR"/>
    <property type="match status" value="1"/>
</dbReference>
<dbReference type="InterPro" id="IPR003599">
    <property type="entry name" value="Ig_sub"/>
</dbReference>
<evidence type="ECO:0000256" key="1">
    <source>
        <dbReference type="ARBA" id="ARBA00004479"/>
    </source>
</evidence>
<dbReference type="InterPro" id="IPR036116">
    <property type="entry name" value="FN3_sf"/>
</dbReference>
<organism evidence="14 15">
    <name type="scientific">Parambassis ranga</name>
    <name type="common">Indian glassy fish</name>
    <dbReference type="NCBI Taxonomy" id="210632"/>
    <lineage>
        <taxon>Eukaryota</taxon>
        <taxon>Metazoa</taxon>
        <taxon>Chordata</taxon>
        <taxon>Craniata</taxon>
        <taxon>Vertebrata</taxon>
        <taxon>Euteleostomi</taxon>
        <taxon>Actinopterygii</taxon>
        <taxon>Neopterygii</taxon>
        <taxon>Teleostei</taxon>
        <taxon>Neoteleostei</taxon>
        <taxon>Acanthomorphata</taxon>
        <taxon>Ovalentaria</taxon>
        <taxon>Ambassidae</taxon>
        <taxon>Parambassis</taxon>
    </lineage>
</organism>
<dbReference type="SMART" id="SM00060">
    <property type="entry name" value="FN3"/>
    <property type="match status" value="1"/>
</dbReference>
<feature type="signal peptide" evidence="12">
    <location>
        <begin position="1"/>
        <end position="18"/>
    </location>
</feature>
<evidence type="ECO:0000313" key="15">
    <source>
        <dbReference type="RefSeq" id="XP_028281656.1"/>
    </source>
</evidence>
<dbReference type="InterPro" id="IPR015321">
    <property type="entry name" value="TypeI_recpt_CBD"/>
</dbReference>
<evidence type="ECO:0000256" key="11">
    <source>
        <dbReference type="SAM" id="Phobius"/>
    </source>
</evidence>
<protein>
    <submittedName>
        <fullName evidence="15">Interleukin-6 receptor subunit alpha</fullName>
    </submittedName>
</protein>
<dbReference type="PANTHER" id="PTHR23037:SF22">
    <property type="entry name" value="CYTOKINE RECEPTOR COMMON SUBUNIT BETA"/>
    <property type="match status" value="1"/>
</dbReference>
<feature type="compositionally biased region" description="Basic and acidic residues" evidence="10">
    <location>
        <begin position="91"/>
        <end position="100"/>
    </location>
</feature>
<keyword evidence="3 12" id="KW-0732">Signal</keyword>
<dbReference type="CTD" id="3570"/>
<keyword evidence="8" id="KW-0325">Glycoprotein</keyword>
<keyword evidence="7 15" id="KW-0675">Receptor</keyword>
<feature type="compositionally biased region" description="Acidic residues" evidence="10">
    <location>
        <begin position="544"/>
        <end position="553"/>
    </location>
</feature>
<dbReference type="Gene3D" id="2.60.40.10">
    <property type="entry name" value="Immunoglobulins"/>
    <property type="match status" value="2"/>
</dbReference>
<evidence type="ECO:0000256" key="8">
    <source>
        <dbReference type="ARBA" id="ARBA00023180"/>
    </source>
</evidence>
<evidence type="ECO:0000256" key="10">
    <source>
        <dbReference type="SAM" id="MobiDB-lite"/>
    </source>
</evidence>
<dbReference type="RefSeq" id="XP_028281656.1">
    <property type="nucleotide sequence ID" value="XM_028425855.1"/>
</dbReference>
<dbReference type="Pfam" id="PF09240">
    <property type="entry name" value="IL6Ra-bind"/>
    <property type="match status" value="1"/>
</dbReference>
<dbReference type="GeneID" id="114448720"/>
<evidence type="ECO:0000256" key="6">
    <source>
        <dbReference type="ARBA" id="ARBA00023157"/>
    </source>
</evidence>
<evidence type="ECO:0000256" key="2">
    <source>
        <dbReference type="ARBA" id="ARBA00022692"/>
    </source>
</evidence>
<dbReference type="GO" id="GO:0004896">
    <property type="term" value="F:cytokine receptor activity"/>
    <property type="evidence" value="ECO:0007669"/>
    <property type="project" value="TreeGrafter"/>
</dbReference>
<gene>
    <name evidence="15" type="primary">il6r</name>
</gene>
<reference evidence="15" key="1">
    <citation type="submission" date="2025-08" db="UniProtKB">
        <authorList>
            <consortium name="RefSeq"/>
        </authorList>
    </citation>
    <scope>IDENTIFICATION</scope>
</reference>
<dbReference type="InParanoid" id="A0A6P7K1N5"/>
<feature type="domain" description="Fibronectin type-III" evidence="13">
    <location>
        <begin position="332"/>
        <end position="435"/>
    </location>
</feature>
<evidence type="ECO:0000256" key="12">
    <source>
        <dbReference type="SAM" id="SignalP"/>
    </source>
</evidence>
<keyword evidence="4 11" id="KW-1133">Transmembrane helix</keyword>
<keyword evidence="14" id="KW-1185">Reference proteome</keyword>
<keyword evidence="2 11" id="KW-0812">Transmembrane</keyword>
<evidence type="ECO:0000256" key="3">
    <source>
        <dbReference type="ARBA" id="ARBA00022729"/>
    </source>
</evidence>
<evidence type="ECO:0000256" key="4">
    <source>
        <dbReference type="ARBA" id="ARBA00022989"/>
    </source>
</evidence>
<accession>A0A6P7K1N5</accession>
<sequence length="577" mass="64384">MWLLTFLLCFVCVPTICSIFDGTCPRKEPPPGVLVVRPGITLLLTCSGHIEVDGVKVSLTKINPRSNKSERSAQLTTTTEKISSAASAKCDSMKSNESDVSHSQQTEAGVSSAPGHTASPHILQPSSASTPLESNSNREGGYDGDEEEKEEEESDEGSRVTRGIKTRPVWMWNRSTVGKGDRDWGNITFRSSGTVLTLASVRLTDSGKFTCHHRGKEKFAVKVIVADPPESPSLFCYKKSPRGKIRCEWSAQRPFIKPPNCSLLLSKSLSEKSRHLPCSYSSQRSRCWCALDYNEDEQRILHMVYLCVTSITGNATSSLLYFTPLSILRPDPPSDVSIRQVEGHETRIQVTWNLPSTWKLNDRDFALIYEVKYRPSMSSVNNDQVRSIDVGHSYTIMDTIPGVEYIIQLRAKDEFEGHWSDWSAPVYARSWTAPVTLFDDSTATVFELPDPEDSGSGADDEPAGIVPYSEGELPHHIIWVSGVFVVLFSVILAAFIFRHKNKPRSHSVSSLSGDLPPTSAPATPEVQALVTFDPLCYKERPLTDAEEEEEHEEEQTLKDRMEATHFDNTSYFFLHRE</sequence>
<dbReference type="GO" id="GO:0016064">
    <property type="term" value="P:immunoglobulin mediated immune response"/>
    <property type="evidence" value="ECO:0007669"/>
    <property type="project" value="TreeGrafter"/>
</dbReference>
<dbReference type="InterPro" id="IPR036179">
    <property type="entry name" value="Ig-like_dom_sf"/>
</dbReference>
<evidence type="ECO:0000256" key="9">
    <source>
        <dbReference type="ARBA" id="ARBA00023319"/>
    </source>
</evidence>
<dbReference type="SUPFAM" id="SSF48726">
    <property type="entry name" value="Immunoglobulin"/>
    <property type="match status" value="1"/>
</dbReference>
<dbReference type="AlphaFoldDB" id="A0A6P7K1N5"/>
<evidence type="ECO:0000313" key="14">
    <source>
        <dbReference type="Proteomes" id="UP000515145"/>
    </source>
</evidence>
<feature type="compositionally biased region" description="Polar residues" evidence="10">
    <location>
        <begin position="124"/>
        <end position="138"/>
    </location>
</feature>
<name>A0A6P7K1N5_9TELE</name>
<feature type="region of interest" description="Disordered" evidence="10">
    <location>
        <begin position="540"/>
        <end position="560"/>
    </location>
</feature>
<dbReference type="GO" id="GO:0009897">
    <property type="term" value="C:external side of plasma membrane"/>
    <property type="evidence" value="ECO:0007669"/>
    <property type="project" value="TreeGrafter"/>
</dbReference>
<evidence type="ECO:0000256" key="5">
    <source>
        <dbReference type="ARBA" id="ARBA00023136"/>
    </source>
</evidence>
<dbReference type="SUPFAM" id="SSF49265">
    <property type="entry name" value="Fibronectin type III"/>
    <property type="match status" value="2"/>
</dbReference>